<feature type="region of interest" description="Disordered" evidence="1">
    <location>
        <begin position="115"/>
        <end position="152"/>
    </location>
</feature>
<gene>
    <name evidence="2" type="ORF">PYCCODRAFT_412751</name>
</gene>
<dbReference type="Proteomes" id="UP000193067">
    <property type="component" value="Unassembled WGS sequence"/>
</dbReference>
<accession>A0A1Y2IM91</accession>
<name>A0A1Y2IM91_TRAC3</name>
<organism evidence="2 3">
    <name type="scientific">Trametes coccinea (strain BRFM310)</name>
    <name type="common">Pycnoporus coccineus</name>
    <dbReference type="NCBI Taxonomy" id="1353009"/>
    <lineage>
        <taxon>Eukaryota</taxon>
        <taxon>Fungi</taxon>
        <taxon>Dikarya</taxon>
        <taxon>Basidiomycota</taxon>
        <taxon>Agaricomycotina</taxon>
        <taxon>Agaricomycetes</taxon>
        <taxon>Polyporales</taxon>
        <taxon>Polyporaceae</taxon>
        <taxon>Trametes</taxon>
    </lineage>
</organism>
<feature type="region of interest" description="Disordered" evidence="1">
    <location>
        <begin position="1"/>
        <end position="38"/>
    </location>
</feature>
<dbReference type="EMBL" id="KZ084106">
    <property type="protein sequence ID" value="OSD02230.1"/>
    <property type="molecule type" value="Genomic_DNA"/>
</dbReference>
<dbReference type="AlphaFoldDB" id="A0A1Y2IM91"/>
<evidence type="ECO:0000256" key="1">
    <source>
        <dbReference type="SAM" id="MobiDB-lite"/>
    </source>
</evidence>
<protein>
    <submittedName>
        <fullName evidence="2">Uncharacterized protein</fullName>
    </submittedName>
</protein>
<sequence length="152" mass="16534">MSGGARGRSSPIAVSSNSGADEIRRPPHRRQGRCAGWSGRAAARDNRAITVLSRIKRGRVLLRLCYRRGFRSEGLESVIGRGELRCVHDCSRKDTALGAAGGKMGLWGRFHGAGSYGEGSEEFEDASERSPCQRRGGNDTRRDTPFRLSGTI</sequence>
<evidence type="ECO:0000313" key="2">
    <source>
        <dbReference type="EMBL" id="OSD02230.1"/>
    </source>
</evidence>
<proteinExistence type="predicted"/>
<feature type="compositionally biased region" description="Basic and acidic residues" evidence="1">
    <location>
        <begin position="136"/>
        <end position="145"/>
    </location>
</feature>
<keyword evidence="3" id="KW-1185">Reference proteome</keyword>
<reference evidence="2 3" key="1">
    <citation type="journal article" date="2015" name="Biotechnol. Biofuels">
        <title>Enhanced degradation of softwood versus hardwood by the white-rot fungus Pycnoporus coccineus.</title>
        <authorList>
            <person name="Couturier M."/>
            <person name="Navarro D."/>
            <person name="Chevret D."/>
            <person name="Henrissat B."/>
            <person name="Piumi F."/>
            <person name="Ruiz-Duenas F.J."/>
            <person name="Martinez A.T."/>
            <person name="Grigoriev I.V."/>
            <person name="Riley R."/>
            <person name="Lipzen A."/>
            <person name="Berrin J.G."/>
            <person name="Master E.R."/>
            <person name="Rosso M.N."/>
        </authorList>
    </citation>
    <scope>NUCLEOTIDE SEQUENCE [LARGE SCALE GENOMIC DNA]</scope>
    <source>
        <strain evidence="2 3">BRFM310</strain>
    </source>
</reference>
<evidence type="ECO:0000313" key="3">
    <source>
        <dbReference type="Proteomes" id="UP000193067"/>
    </source>
</evidence>